<evidence type="ECO:0000259" key="6">
    <source>
        <dbReference type="Pfam" id="PF04085"/>
    </source>
</evidence>
<dbReference type="PANTHER" id="PTHR34138">
    <property type="entry name" value="CELL SHAPE-DETERMINING PROTEIN MREC"/>
    <property type="match status" value="1"/>
</dbReference>
<proteinExistence type="inferred from homology"/>
<feature type="domain" description="Rod shape-determining protein MreC beta-barrel core" evidence="6">
    <location>
        <begin position="113"/>
        <end position="254"/>
    </location>
</feature>
<evidence type="ECO:0000313" key="8">
    <source>
        <dbReference type="Proteomes" id="UP000195442"/>
    </source>
</evidence>
<evidence type="ECO:0000256" key="5">
    <source>
        <dbReference type="PIRNR" id="PIRNR038471"/>
    </source>
</evidence>
<dbReference type="Proteomes" id="UP000195442">
    <property type="component" value="Unassembled WGS sequence"/>
</dbReference>
<evidence type="ECO:0000256" key="2">
    <source>
        <dbReference type="ARBA" id="ARBA00013855"/>
    </source>
</evidence>
<dbReference type="NCBIfam" id="TIGR00219">
    <property type="entry name" value="mreC"/>
    <property type="match status" value="1"/>
</dbReference>
<dbReference type="Gene3D" id="2.40.10.350">
    <property type="entry name" value="Rod shape-determining protein MreC, domain 2"/>
    <property type="match status" value="1"/>
</dbReference>
<keyword evidence="8" id="KW-1185">Reference proteome</keyword>
<evidence type="ECO:0000256" key="3">
    <source>
        <dbReference type="ARBA" id="ARBA00022960"/>
    </source>
</evidence>
<dbReference type="PIRSF" id="PIRSF038471">
    <property type="entry name" value="MreC"/>
    <property type="match status" value="1"/>
</dbReference>
<evidence type="ECO:0000313" key="7">
    <source>
        <dbReference type="EMBL" id="SJM89043.1"/>
    </source>
</evidence>
<dbReference type="AlphaFoldDB" id="A0A1R4GYJ0"/>
<dbReference type="Gene3D" id="2.40.10.340">
    <property type="entry name" value="Rod shape-determining protein MreC, domain 1"/>
    <property type="match status" value="1"/>
</dbReference>
<dbReference type="GO" id="GO:0005886">
    <property type="term" value="C:plasma membrane"/>
    <property type="evidence" value="ECO:0007669"/>
    <property type="project" value="TreeGrafter"/>
</dbReference>
<dbReference type="Pfam" id="PF04085">
    <property type="entry name" value="MreC"/>
    <property type="match status" value="1"/>
</dbReference>
<comment type="similarity">
    <text evidence="1 5">Belongs to the MreC family.</text>
</comment>
<dbReference type="InterPro" id="IPR055342">
    <property type="entry name" value="MreC_beta-barrel_core"/>
</dbReference>
<name>A0A1R4GYJ0_9GAMM</name>
<dbReference type="InterPro" id="IPR042177">
    <property type="entry name" value="Cell/Rod_1"/>
</dbReference>
<gene>
    <name evidence="7" type="ORF">CRENPOLYSF2_100038</name>
</gene>
<dbReference type="EMBL" id="FUKJ01000002">
    <property type="protein sequence ID" value="SJM89043.1"/>
    <property type="molecule type" value="Genomic_DNA"/>
</dbReference>
<dbReference type="InterPro" id="IPR007221">
    <property type="entry name" value="MreC"/>
</dbReference>
<evidence type="ECO:0000256" key="4">
    <source>
        <dbReference type="ARBA" id="ARBA00032089"/>
    </source>
</evidence>
<keyword evidence="3 5" id="KW-0133">Cell shape</keyword>
<dbReference type="PANTHER" id="PTHR34138:SF1">
    <property type="entry name" value="CELL SHAPE-DETERMINING PROTEIN MREC"/>
    <property type="match status" value="1"/>
</dbReference>
<comment type="function">
    <text evidence="5">Involved in formation and maintenance of cell shape.</text>
</comment>
<dbReference type="GO" id="GO:0008360">
    <property type="term" value="P:regulation of cell shape"/>
    <property type="evidence" value="ECO:0007669"/>
    <property type="project" value="UniProtKB-KW"/>
</dbReference>
<protein>
    <recommendedName>
        <fullName evidence="2 5">Cell shape-determining protein MreC</fullName>
    </recommendedName>
    <alternativeName>
        <fullName evidence="4 5">Cell shape protein MreC</fullName>
    </alternativeName>
</protein>
<dbReference type="InterPro" id="IPR042175">
    <property type="entry name" value="Cell/Rod_MreC_2"/>
</dbReference>
<reference evidence="8" key="1">
    <citation type="submission" date="2017-02" db="EMBL/GenBank/DDBJ databases">
        <authorList>
            <person name="Daims H."/>
        </authorList>
    </citation>
    <scope>NUCLEOTIDE SEQUENCE [LARGE SCALE GENOMIC DNA]</scope>
</reference>
<accession>A0A1R4GYJ0</accession>
<evidence type="ECO:0000256" key="1">
    <source>
        <dbReference type="ARBA" id="ARBA00009369"/>
    </source>
</evidence>
<sequence>MALIASIALLVTEHKSPRLDALRSSLSVLVDPVKYLVDTPIVALKNAKESVSAYSVLKEENKKLREDQFITKSRLLKFDALEKENIHLRALLENSFKLGEQVLIAELLSIKMVPYEHIVVVNKGTRFGVHPQQPVLDTNGVVGQVFRALPFSSEIMLITDLNHAIPVQVNRNGLLTIAVGSGQINRLNLPFLPNNADIRPGDLLITSGLGGIFPPGYPVGIVDNFTPESTKPFPTITATPKAMLDRNRELMIVWSKSSPVLLNAPPIQKSPPAPVKPSNE</sequence>
<organism evidence="7 8">
    <name type="scientific">Crenothrix polyspora</name>
    <dbReference type="NCBI Taxonomy" id="360316"/>
    <lineage>
        <taxon>Bacteria</taxon>
        <taxon>Pseudomonadati</taxon>
        <taxon>Pseudomonadota</taxon>
        <taxon>Gammaproteobacteria</taxon>
        <taxon>Methylococcales</taxon>
        <taxon>Crenotrichaceae</taxon>
        <taxon>Crenothrix</taxon>
    </lineage>
</organism>